<dbReference type="EMBL" id="CAJVPD010000055">
    <property type="protein sequence ID" value="CAG8279516.1"/>
    <property type="molecule type" value="Genomic_DNA"/>
</dbReference>
<dbReference type="Pfam" id="PF12796">
    <property type="entry name" value="Ank_2"/>
    <property type="match status" value="2"/>
</dbReference>
<dbReference type="PANTHER" id="PTHR46224">
    <property type="entry name" value="ANKYRIN REPEAT FAMILY PROTEIN"/>
    <property type="match status" value="1"/>
</dbReference>
<dbReference type="Proteomes" id="UP001152592">
    <property type="component" value="Unassembled WGS sequence"/>
</dbReference>
<dbReference type="InterPro" id="IPR036770">
    <property type="entry name" value="Ankyrin_rpt-contain_sf"/>
</dbReference>
<organism evidence="2 3">
    <name type="scientific">Penicillium salamii</name>
    <dbReference type="NCBI Taxonomy" id="1612424"/>
    <lineage>
        <taxon>Eukaryota</taxon>
        <taxon>Fungi</taxon>
        <taxon>Dikarya</taxon>
        <taxon>Ascomycota</taxon>
        <taxon>Pezizomycotina</taxon>
        <taxon>Eurotiomycetes</taxon>
        <taxon>Eurotiomycetidae</taxon>
        <taxon>Eurotiales</taxon>
        <taxon>Aspergillaceae</taxon>
        <taxon>Penicillium</taxon>
    </lineage>
</organism>
<feature type="repeat" description="ANK" evidence="1">
    <location>
        <begin position="117"/>
        <end position="149"/>
    </location>
</feature>
<evidence type="ECO:0000313" key="3">
    <source>
        <dbReference type="Proteomes" id="UP001152592"/>
    </source>
</evidence>
<accession>A0A9W4IHL3</accession>
<protein>
    <recommendedName>
        <fullName evidence="4">F-box domain-containing protein</fullName>
    </recommendedName>
</protein>
<dbReference type="SUPFAM" id="SSF48403">
    <property type="entry name" value="Ankyrin repeat"/>
    <property type="match status" value="1"/>
</dbReference>
<dbReference type="Gene3D" id="1.25.40.20">
    <property type="entry name" value="Ankyrin repeat-containing domain"/>
    <property type="match status" value="1"/>
</dbReference>
<comment type="caution">
    <text evidence="2">The sequence shown here is derived from an EMBL/GenBank/DDBJ whole genome shotgun (WGS) entry which is preliminary data.</text>
</comment>
<proteinExistence type="predicted"/>
<gene>
    <name evidence="2" type="ORF">PSALAMII_LOCUS1356</name>
</gene>
<evidence type="ECO:0008006" key="4">
    <source>
        <dbReference type="Google" id="ProtNLM"/>
    </source>
</evidence>
<evidence type="ECO:0000313" key="2">
    <source>
        <dbReference type="EMBL" id="CAG8279516.1"/>
    </source>
</evidence>
<dbReference type="PROSITE" id="PS50088">
    <property type="entry name" value="ANK_REPEAT"/>
    <property type="match status" value="2"/>
</dbReference>
<dbReference type="OrthoDB" id="426293at2759"/>
<dbReference type="AlphaFoldDB" id="A0A9W4IHL3"/>
<dbReference type="InterPro" id="IPR051616">
    <property type="entry name" value="Cul2-RING_E3_ligase_SR"/>
</dbReference>
<dbReference type="PANTHER" id="PTHR46224:SF64">
    <property type="entry name" value="IQ MOTIF AND ANKYRIN REPEAT DOMAIN-CONTAINING PROTEIN 1"/>
    <property type="match status" value="1"/>
</dbReference>
<evidence type="ECO:0000256" key="1">
    <source>
        <dbReference type="PROSITE-ProRule" id="PRU00023"/>
    </source>
</evidence>
<dbReference type="InterPro" id="IPR002110">
    <property type="entry name" value="Ankyrin_rpt"/>
</dbReference>
<name>A0A9W4IHL3_9EURO</name>
<dbReference type="PROSITE" id="PS50297">
    <property type="entry name" value="ANK_REP_REGION"/>
    <property type="match status" value="2"/>
</dbReference>
<keyword evidence="1" id="KW-0040">ANK repeat</keyword>
<dbReference type="SMART" id="SM00248">
    <property type="entry name" value="ANK"/>
    <property type="match status" value="5"/>
</dbReference>
<sequence length="261" mass="28791">MCLFTLPTELLLSIPTFLQTEKDISSLSRCSTRFYTILTPWLYRYNSRHGASSSLLWAVKTGNETTARLSIREGGDLAMRDDSGWSLLSRAAHNGHLAVVNTLVDTGKVEVNSKDTEGRTALFWAAANGHDAVVKFLIGQSADPSSVDAVGWTVLFLPAANGYSSVVEKLLATGRVDVDSRDAEGRTPLYMAAAKGHEAVVRLLVQHGKVNLESKDSQGRSLSYWPMVNGYKHVRQILLDAEVTMHSPPWLFHRLSKKESF</sequence>
<reference evidence="2" key="1">
    <citation type="submission" date="2021-07" db="EMBL/GenBank/DDBJ databases">
        <authorList>
            <person name="Branca A.L. A."/>
        </authorList>
    </citation>
    <scope>NUCLEOTIDE SEQUENCE</scope>
</reference>
<feature type="repeat" description="ANK" evidence="1">
    <location>
        <begin position="184"/>
        <end position="208"/>
    </location>
</feature>